<evidence type="ECO:0000256" key="2">
    <source>
        <dbReference type="SAM" id="Phobius"/>
    </source>
</evidence>
<feature type="transmembrane region" description="Helical" evidence="2">
    <location>
        <begin position="106"/>
        <end position="123"/>
    </location>
</feature>
<dbReference type="AlphaFoldDB" id="A0A502LR22"/>
<feature type="transmembrane region" description="Helical" evidence="2">
    <location>
        <begin position="56"/>
        <end position="77"/>
    </location>
</feature>
<keyword evidence="2" id="KW-1133">Transmembrane helix</keyword>
<evidence type="ECO:0000313" key="3">
    <source>
        <dbReference type="EMBL" id="TPH23963.1"/>
    </source>
</evidence>
<sequence>MESEFTPNKANQANAESEQELFSNGNYAEQQERNEAQSKQNEHKRQEVIKDELHSWIIYFIRAFLSAALIAGIVFFWHMITPEYFTWNECKLLKLHFLEEKQLEKVSAFFVTIVLSSTFTGYAKKYLS</sequence>
<evidence type="ECO:0000313" key="4">
    <source>
        <dbReference type="Proteomes" id="UP000316888"/>
    </source>
</evidence>
<comment type="caution">
    <text evidence="3">The sequence shown here is derived from an EMBL/GenBank/DDBJ whole genome shotgun (WGS) entry which is preliminary data.</text>
</comment>
<evidence type="ECO:0000256" key="1">
    <source>
        <dbReference type="SAM" id="MobiDB-lite"/>
    </source>
</evidence>
<name>A0A502LR22_HAEHA</name>
<feature type="compositionally biased region" description="Basic and acidic residues" evidence="1">
    <location>
        <begin position="30"/>
        <end position="44"/>
    </location>
</feature>
<dbReference type="RefSeq" id="WP_140535444.1">
    <property type="nucleotide sequence ID" value="NZ_SDPB01000007.1"/>
</dbReference>
<feature type="region of interest" description="Disordered" evidence="1">
    <location>
        <begin position="1"/>
        <end position="44"/>
    </location>
</feature>
<organism evidence="3 4">
    <name type="scientific">Haemophilus haemolyticus</name>
    <dbReference type="NCBI Taxonomy" id="726"/>
    <lineage>
        <taxon>Bacteria</taxon>
        <taxon>Pseudomonadati</taxon>
        <taxon>Pseudomonadota</taxon>
        <taxon>Gammaproteobacteria</taxon>
        <taxon>Pasteurellales</taxon>
        <taxon>Pasteurellaceae</taxon>
        <taxon>Haemophilus</taxon>
    </lineage>
</organism>
<dbReference type="EMBL" id="SDPB01000007">
    <property type="protein sequence ID" value="TPH23963.1"/>
    <property type="molecule type" value="Genomic_DNA"/>
</dbReference>
<feature type="compositionally biased region" description="Polar residues" evidence="1">
    <location>
        <begin position="1"/>
        <end position="29"/>
    </location>
</feature>
<keyword evidence="2" id="KW-0812">Transmembrane</keyword>
<keyword evidence="2" id="KW-0472">Membrane</keyword>
<proteinExistence type="predicted"/>
<reference evidence="3 4" key="1">
    <citation type="submission" date="2019-01" db="EMBL/GenBank/DDBJ databases">
        <title>Comparative genomic analysis identifies haemin-independent Haemophilus haemolyticus: a formal re-classification of Haemophilus intermedius.</title>
        <authorList>
            <person name="Harris T.M."/>
            <person name="Price E.P."/>
            <person name="Sarovich D.S."/>
            <person name="Norskov-Lauritsen N."/>
            <person name="Beissbarth J."/>
            <person name="Chang A.B."/>
            <person name="Smith-Vaughan H.C."/>
        </authorList>
    </citation>
    <scope>NUCLEOTIDE SEQUENCE [LARGE SCALE GENOMIC DNA]</scope>
    <source>
        <strain evidence="3 4">60824 B Hi-4</strain>
    </source>
</reference>
<protein>
    <submittedName>
        <fullName evidence="3">Uncharacterized protein</fullName>
    </submittedName>
</protein>
<gene>
    <name evidence="3" type="ORF">EUX48_03355</name>
</gene>
<dbReference type="Proteomes" id="UP000316888">
    <property type="component" value="Unassembled WGS sequence"/>
</dbReference>
<accession>A0A502LR22</accession>